<accession>A0ABQ6I5Q4</accession>
<evidence type="ECO:0000259" key="1">
    <source>
        <dbReference type="SMART" id="SM00839"/>
    </source>
</evidence>
<dbReference type="InterPro" id="IPR006096">
    <property type="entry name" value="Glu/Leu/Phe/Val/Trp_DH_C"/>
</dbReference>
<dbReference type="SMART" id="SM00839">
    <property type="entry name" value="ELFV_dehydrog"/>
    <property type="match status" value="1"/>
</dbReference>
<protein>
    <recommendedName>
        <fullName evidence="1">Glutamate/phenylalanine/leucine/valine/L-tryptophan dehydrogenase C-terminal domain-containing protein</fullName>
    </recommendedName>
</protein>
<dbReference type="Pfam" id="PF00208">
    <property type="entry name" value="ELFV_dehydrog"/>
    <property type="match status" value="1"/>
</dbReference>
<dbReference type="InterPro" id="IPR050724">
    <property type="entry name" value="Glu_Leu_Phe_Val_DH"/>
</dbReference>
<organism evidence="2 3">
    <name type="scientific">Luteimicrobium album</name>
    <dbReference type="NCBI Taxonomy" id="1054550"/>
    <lineage>
        <taxon>Bacteria</taxon>
        <taxon>Bacillati</taxon>
        <taxon>Actinomycetota</taxon>
        <taxon>Actinomycetes</taxon>
        <taxon>Micrococcales</taxon>
        <taxon>Luteimicrobium</taxon>
    </lineage>
</organism>
<dbReference type="PANTHER" id="PTHR43571">
    <property type="entry name" value="NADP-SPECIFIC GLUTAMATE DEHYDROGENASE 1-RELATED"/>
    <property type="match status" value="1"/>
</dbReference>
<evidence type="ECO:0000313" key="2">
    <source>
        <dbReference type="EMBL" id="GMA25129.1"/>
    </source>
</evidence>
<dbReference type="EMBL" id="BSUK01000001">
    <property type="protein sequence ID" value="GMA25129.1"/>
    <property type="molecule type" value="Genomic_DNA"/>
</dbReference>
<dbReference type="SUPFAM" id="SSF51735">
    <property type="entry name" value="NAD(P)-binding Rossmann-fold domains"/>
    <property type="match status" value="1"/>
</dbReference>
<proteinExistence type="predicted"/>
<feature type="domain" description="Glutamate/phenylalanine/leucine/valine/L-tryptophan dehydrogenase C-terminal" evidence="1">
    <location>
        <begin position="1"/>
        <end position="111"/>
    </location>
</feature>
<dbReference type="PANTHER" id="PTHR43571:SF1">
    <property type="entry name" value="NADP-SPECIFIC GLUTAMATE DEHYDROGENASE 1-RELATED"/>
    <property type="match status" value="1"/>
</dbReference>
<comment type="caution">
    <text evidence="2">The sequence shown here is derived from an EMBL/GenBank/DDBJ whole genome shotgun (WGS) entry which is preliminary data.</text>
</comment>
<dbReference type="Gene3D" id="3.40.50.720">
    <property type="entry name" value="NAD(P)-binding Rossmann-like Domain"/>
    <property type="match status" value="1"/>
</dbReference>
<keyword evidence="3" id="KW-1185">Reference proteome</keyword>
<gene>
    <name evidence="2" type="ORF">GCM10025864_28880</name>
</gene>
<reference evidence="3" key="1">
    <citation type="journal article" date="2019" name="Int. J. Syst. Evol. Microbiol.">
        <title>The Global Catalogue of Microorganisms (GCM) 10K type strain sequencing project: providing services to taxonomists for standard genome sequencing and annotation.</title>
        <authorList>
            <consortium name="The Broad Institute Genomics Platform"/>
            <consortium name="The Broad Institute Genome Sequencing Center for Infectious Disease"/>
            <person name="Wu L."/>
            <person name="Ma J."/>
        </authorList>
    </citation>
    <scope>NUCLEOTIDE SEQUENCE [LARGE SCALE GENOMIC DNA]</scope>
    <source>
        <strain evidence="3">NBRC 106348</strain>
    </source>
</reference>
<dbReference type="Proteomes" id="UP001157091">
    <property type="component" value="Unassembled WGS sequence"/>
</dbReference>
<name>A0ABQ6I5Q4_9MICO</name>
<evidence type="ECO:0000313" key="3">
    <source>
        <dbReference type="Proteomes" id="UP001157091"/>
    </source>
</evidence>
<sequence>MANGCAVVAEGANMPCTPDAVQVLTDAKVTFAPGKAANAGGVATSALEMQQNASRDSWSFEHAEQRLEEIMRGIHDRCLETADEYGSPGDYVLGANVAGFTRVADAMLALGVI</sequence>
<dbReference type="InterPro" id="IPR036291">
    <property type="entry name" value="NAD(P)-bd_dom_sf"/>
</dbReference>